<evidence type="ECO:0000313" key="2">
    <source>
        <dbReference type="EMBL" id="KAI5063345.1"/>
    </source>
</evidence>
<dbReference type="InterPro" id="IPR005247">
    <property type="entry name" value="YbhB_YbcL/LppC-like"/>
</dbReference>
<reference evidence="2" key="1">
    <citation type="submission" date="2021-01" db="EMBL/GenBank/DDBJ databases">
        <title>Adiantum capillus-veneris genome.</title>
        <authorList>
            <person name="Fang Y."/>
            <person name="Liao Q."/>
        </authorList>
    </citation>
    <scope>NUCLEOTIDE SEQUENCE</scope>
    <source>
        <strain evidence="2">H3</strain>
        <tissue evidence="2">Leaf</tissue>
    </source>
</reference>
<keyword evidence="3" id="KW-1185">Reference proteome</keyword>
<comment type="caution">
    <text evidence="2">The sequence shown here is derived from an EMBL/GenBank/DDBJ whole genome shotgun (WGS) entry which is preliminary data.</text>
</comment>
<dbReference type="CDD" id="cd00865">
    <property type="entry name" value="PEBP_bact_arch"/>
    <property type="match status" value="1"/>
</dbReference>
<dbReference type="InterPro" id="IPR008914">
    <property type="entry name" value="PEBP"/>
</dbReference>
<proteinExistence type="predicted"/>
<sequence length="198" mass="21736">MAQEQEFRVVSSAIAQDGRIPRKFTQEGQGAQKDESPPLEWYGVPDGTQSLALIVEDPDAPEPEDPIVPWTHWVLVNIPPTLKGLPGNFSTKNVDEKSEYAEIQEGVNDWKVPGYRGPNPPAGVHRYEFRLYALDCKLKVGHKVTKDKAMEAMEGHVLGEAVLVAHYGKENFKTGRDSYVPPSLASASGPGTPFVGKN</sequence>
<feature type="region of interest" description="Disordered" evidence="1">
    <location>
        <begin position="18"/>
        <end position="45"/>
    </location>
</feature>
<name>A0A9D4U8Z1_ADICA</name>
<dbReference type="InterPro" id="IPR036610">
    <property type="entry name" value="PEBP-like_sf"/>
</dbReference>
<dbReference type="PANTHER" id="PTHR30289">
    <property type="entry name" value="UNCHARACTERIZED PROTEIN YBCL-RELATED"/>
    <property type="match status" value="1"/>
</dbReference>
<gene>
    <name evidence="2" type="ORF">GOP47_0021892</name>
</gene>
<dbReference type="OrthoDB" id="10251855at2759"/>
<dbReference type="EMBL" id="JABFUD020000021">
    <property type="protein sequence ID" value="KAI5063345.1"/>
    <property type="molecule type" value="Genomic_DNA"/>
</dbReference>
<dbReference type="SUPFAM" id="SSF49777">
    <property type="entry name" value="PEBP-like"/>
    <property type="match status" value="1"/>
</dbReference>
<dbReference type="Proteomes" id="UP000886520">
    <property type="component" value="Chromosome 21"/>
</dbReference>
<evidence type="ECO:0000256" key="1">
    <source>
        <dbReference type="SAM" id="MobiDB-lite"/>
    </source>
</evidence>
<protein>
    <submittedName>
        <fullName evidence="2">Uncharacterized protein</fullName>
    </submittedName>
</protein>
<dbReference type="PANTHER" id="PTHR30289:SF1">
    <property type="entry name" value="PEBP (PHOSPHATIDYLETHANOLAMINE-BINDING PROTEIN) FAMILY PROTEIN"/>
    <property type="match status" value="1"/>
</dbReference>
<accession>A0A9D4U8Z1</accession>
<organism evidence="2 3">
    <name type="scientific">Adiantum capillus-veneris</name>
    <name type="common">Maidenhair fern</name>
    <dbReference type="NCBI Taxonomy" id="13818"/>
    <lineage>
        <taxon>Eukaryota</taxon>
        <taxon>Viridiplantae</taxon>
        <taxon>Streptophyta</taxon>
        <taxon>Embryophyta</taxon>
        <taxon>Tracheophyta</taxon>
        <taxon>Polypodiopsida</taxon>
        <taxon>Polypodiidae</taxon>
        <taxon>Polypodiales</taxon>
        <taxon>Pteridineae</taxon>
        <taxon>Pteridaceae</taxon>
        <taxon>Vittarioideae</taxon>
        <taxon>Adiantum</taxon>
    </lineage>
</organism>
<dbReference type="Pfam" id="PF01161">
    <property type="entry name" value="PBP"/>
    <property type="match status" value="1"/>
</dbReference>
<evidence type="ECO:0000313" key="3">
    <source>
        <dbReference type="Proteomes" id="UP000886520"/>
    </source>
</evidence>
<dbReference type="NCBIfam" id="TIGR00481">
    <property type="entry name" value="YbhB/YbcL family Raf kinase inhibitor-like protein"/>
    <property type="match status" value="1"/>
</dbReference>
<dbReference type="AlphaFoldDB" id="A0A9D4U8Z1"/>
<dbReference type="Gene3D" id="3.90.280.10">
    <property type="entry name" value="PEBP-like"/>
    <property type="match status" value="1"/>
</dbReference>